<keyword evidence="2" id="KW-1185">Reference proteome</keyword>
<protein>
    <submittedName>
        <fullName evidence="1">Uncharacterized protein</fullName>
    </submittedName>
</protein>
<dbReference type="EMBL" id="CP013387">
    <property type="protein sequence ID" value="AOJ04520.1"/>
    <property type="molecule type" value="Genomic_DNA"/>
</dbReference>
<dbReference type="AlphaFoldDB" id="A0A1B4FLH3"/>
<gene>
    <name evidence="1" type="ORF">WS70_22150</name>
</gene>
<name>A0A1B4FLH3_9BURK</name>
<evidence type="ECO:0000313" key="2">
    <source>
        <dbReference type="Proteomes" id="UP000062519"/>
    </source>
</evidence>
<proteinExistence type="predicted"/>
<organism evidence="1 2">
    <name type="scientific">Burkholderia mayonis</name>
    <dbReference type="NCBI Taxonomy" id="1385591"/>
    <lineage>
        <taxon>Bacteria</taxon>
        <taxon>Pseudomonadati</taxon>
        <taxon>Pseudomonadota</taxon>
        <taxon>Betaproteobacteria</taxon>
        <taxon>Burkholderiales</taxon>
        <taxon>Burkholderiaceae</taxon>
        <taxon>Burkholderia</taxon>
        <taxon>pseudomallei group</taxon>
    </lineage>
</organism>
<sequence length="82" mass="9394">MTQDDQSTATDQSAATFGRRYGKLNRDIAILESIVQHAVEPRQDFATLFARIIAHYATRAEMSTEDRQWDCQMVLRQTLGFV</sequence>
<evidence type="ECO:0000313" key="1">
    <source>
        <dbReference type="EMBL" id="AOJ04520.1"/>
    </source>
</evidence>
<dbReference type="KEGG" id="buu:WS70_22150"/>
<dbReference type="RefSeq" id="WP_059598461.1">
    <property type="nucleotide sequence ID" value="NZ_CP013387.1"/>
</dbReference>
<dbReference type="Proteomes" id="UP000062519">
    <property type="component" value="Chromosome 2"/>
</dbReference>
<reference evidence="1 2" key="1">
    <citation type="submission" date="2015-12" db="EMBL/GenBank/DDBJ databases">
        <title>Diversity of Burkholderia near neighbor genomes.</title>
        <authorList>
            <person name="Sahl J."/>
            <person name="Wagner D."/>
            <person name="Keim P."/>
        </authorList>
    </citation>
    <scope>NUCLEOTIDE SEQUENCE [LARGE SCALE GENOMIC DNA]</scope>
    <source>
        <strain evidence="1 2">BDU6</strain>
    </source>
</reference>
<accession>A0A1B4FLH3</accession>